<comment type="subunit">
    <text evidence="3">Homodimer.</text>
</comment>
<keyword evidence="7" id="KW-0464">Manganese</keyword>
<keyword evidence="6" id="KW-0378">Hydrolase</keyword>
<dbReference type="PANTHER" id="PTHR32494:SF19">
    <property type="entry name" value="ALLANTOATE DEIMINASE-RELATED"/>
    <property type="match status" value="1"/>
</dbReference>
<evidence type="ECO:0000256" key="1">
    <source>
        <dbReference type="ARBA" id="ARBA00001936"/>
    </source>
</evidence>
<dbReference type="InterPro" id="IPR017580">
    <property type="entry name" value="OHCU_decarboxylase-1"/>
</dbReference>
<evidence type="ECO:0000256" key="7">
    <source>
        <dbReference type="ARBA" id="ARBA00023211"/>
    </source>
</evidence>
<gene>
    <name evidence="9" type="primary">uraD</name>
    <name evidence="9" type="ORF">AB7A72_02910</name>
</gene>
<keyword evidence="9" id="KW-0456">Lyase</keyword>
<evidence type="ECO:0000256" key="2">
    <source>
        <dbReference type="ARBA" id="ARBA00006153"/>
    </source>
</evidence>
<dbReference type="InterPro" id="IPR002933">
    <property type="entry name" value="Peptidase_M20"/>
</dbReference>
<comment type="similarity">
    <text evidence="2">Belongs to the peptidase M20 family.</text>
</comment>
<evidence type="ECO:0000259" key="8">
    <source>
        <dbReference type="Pfam" id="PF09349"/>
    </source>
</evidence>
<organism evidence="9 10">
    <name type="scientific">Comamonas sediminis</name>
    <dbReference type="NCBI Taxonomy" id="1783360"/>
    <lineage>
        <taxon>Bacteria</taxon>
        <taxon>Pseudomonadati</taxon>
        <taxon>Pseudomonadota</taxon>
        <taxon>Betaproteobacteria</taxon>
        <taxon>Burkholderiales</taxon>
        <taxon>Comamonadaceae</taxon>
        <taxon>Comamonas</taxon>
    </lineage>
</organism>
<dbReference type="NCBIfam" id="TIGR01879">
    <property type="entry name" value="hydantase"/>
    <property type="match status" value="1"/>
</dbReference>
<evidence type="ECO:0000256" key="3">
    <source>
        <dbReference type="ARBA" id="ARBA00011738"/>
    </source>
</evidence>
<dbReference type="Pfam" id="PF01546">
    <property type="entry name" value="Peptidase_M20"/>
    <property type="match status" value="1"/>
</dbReference>
<dbReference type="InterPro" id="IPR018020">
    <property type="entry name" value="OHCU_decarboxylase"/>
</dbReference>
<protein>
    <submittedName>
        <fullName evidence="9">2-oxo-4-hydroxy-4-carboxy-5-ureidoimidazoline decarboxylase</fullName>
        <ecNumber evidence="9">4.1.1.97</ecNumber>
    </submittedName>
</protein>
<dbReference type="SUPFAM" id="SSF53187">
    <property type="entry name" value="Zn-dependent exopeptidases"/>
    <property type="match status" value="1"/>
</dbReference>
<dbReference type="Gene3D" id="3.30.70.360">
    <property type="match status" value="1"/>
</dbReference>
<keyword evidence="5" id="KW-0479">Metal-binding</keyword>
<evidence type="ECO:0000256" key="6">
    <source>
        <dbReference type="ARBA" id="ARBA00022801"/>
    </source>
</evidence>
<dbReference type="Gene3D" id="1.10.3330.10">
    <property type="entry name" value="Oxo-4-hydroxy-4-carboxy-5-ureidoimidazoline decarboxylase"/>
    <property type="match status" value="1"/>
</dbReference>
<dbReference type="Pfam" id="PF09349">
    <property type="entry name" value="OHCU_decarbox"/>
    <property type="match status" value="1"/>
</dbReference>
<dbReference type="PANTHER" id="PTHR32494">
    <property type="entry name" value="ALLANTOATE DEIMINASE-RELATED"/>
    <property type="match status" value="1"/>
</dbReference>
<reference evidence="9 10" key="1">
    <citation type="journal article" date="2016" name="Int. J. Syst. Evol. Microbiol.">
        <title>Description of Comamonas sediminis sp. nov., isolated from lagoon sediments.</title>
        <authorList>
            <person name="Subhash Y."/>
            <person name="Bang J.J."/>
            <person name="You T.H."/>
            <person name="Lee S.S."/>
        </authorList>
    </citation>
    <scope>NUCLEOTIDE SEQUENCE [LARGE SCALE GENOMIC DNA]</scope>
    <source>
        <strain evidence="9 10">JCM 31169</strain>
    </source>
</reference>
<dbReference type="CDD" id="cd03884">
    <property type="entry name" value="M20_bAS"/>
    <property type="match status" value="1"/>
</dbReference>
<dbReference type="InterPro" id="IPR010158">
    <property type="entry name" value="Amidase_Cbmase"/>
</dbReference>
<comment type="cofactor">
    <cofactor evidence="1">
        <name>Mn(2+)</name>
        <dbReference type="ChEBI" id="CHEBI:29035"/>
    </cofactor>
</comment>
<dbReference type="SUPFAM" id="SSF55031">
    <property type="entry name" value="Bacterial exopeptidase dimerisation domain"/>
    <property type="match status" value="1"/>
</dbReference>
<dbReference type="Proteomes" id="UP001562178">
    <property type="component" value="Unassembled WGS sequence"/>
</dbReference>
<dbReference type="SUPFAM" id="SSF158694">
    <property type="entry name" value="UraD-Like"/>
    <property type="match status" value="1"/>
</dbReference>
<dbReference type="EC" id="4.1.1.97" evidence="9"/>
<dbReference type="Gene3D" id="3.40.630.10">
    <property type="entry name" value="Zn peptidases"/>
    <property type="match status" value="1"/>
</dbReference>
<accession>A0ABV4AXK6</accession>
<proteinExistence type="inferred from homology"/>
<dbReference type="EMBL" id="JBGBDC010000001">
    <property type="protein sequence ID" value="MEY2249944.1"/>
    <property type="molecule type" value="Genomic_DNA"/>
</dbReference>
<dbReference type="InterPro" id="IPR036778">
    <property type="entry name" value="OHCU_decarboxylase_sf"/>
</dbReference>
<comment type="caution">
    <text evidence="9">The sequence shown here is derived from an EMBL/GenBank/DDBJ whole genome shotgun (WGS) entry which is preliminary data.</text>
</comment>
<dbReference type="GO" id="GO:0051997">
    <property type="term" value="F:2-oxo-4-hydroxy-4-carboxy-5-ureidoimidazoline decarboxylase activity"/>
    <property type="evidence" value="ECO:0007669"/>
    <property type="project" value="UniProtKB-EC"/>
</dbReference>
<dbReference type="RefSeq" id="WP_312410250.1">
    <property type="nucleotide sequence ID" value="NZ_JBGBDC010000001.1"/>
</dbReference>
<sequence>MALTLEQLNQATPDAALAMLDGLYEHSPWIAQAALAQRPFASLAQLKHAMVRVLAQAPVDAQLALIRAHPELAGKAMVANTLTAESTSEQNRAGLTQCTAEEFAQIQQLNADYNARFGFPFILAVRGPRGLGLPKQEIIATFARRLNHHPDFEREEALRNIHRIAEIRLNDKFGYEPVLGNDVWDWQERLAQHSDEGFAEKGQLTVTYLTDAHRACAQRISHWMRDSGFDEVEIDAVGNVVGRYRPAQEGGKYLLTGSHYDTVRNGGKYDGRLGIFVPMACVRELHRAGKRLPFGIEVVAFAEEEGQRYKATFLGSGALIGHFNPQWLDQADAAGITMREAMQHAGLCIDDIPKIQRDASQYLGFIEVHIEQGPVLTELDIPLGIVTSINGSSRFVCEMQGMASHAGTTPMDRRRDAACGVAELMLYAEQRAAQDGDSVATVGMLEVPSGSINVVPGLCKFSIDMRAPTDPQRDALVRDVMGQLEAIAQKRGLRYRAEQTMQAAAAPSAPAWQQRWEKAVAAQGVPLFRMPSGAGHDAMKLHEIMPQAMLFVRGINSGISHNPLESSTADDMQLAIDSFSHVLQQLENETV</sequence>
<dbReference type="InterPro" id="IPR036264">
    <property type="entry name" value="Bact_exopeptidase_dim_dom"/>
</dbReference>
<evidence type="ECO:0000313" key="9">
    <source>
        <dbReference type="EMBL" id="MEY2249944.1"/>
    </source>
</evidence>
<keyword evidence="4" id="KW-0659">Purine metabolism</keyword>
<evidence type="ECO:0000313" key="10">
    <source>
        <dbReference type="Proteomes" id="UP001562178"/>
    </source>
</evidence>
<feature type="domain" description="Oxo-4-hydroxy-4-carboxy-5-ureidoimidazoline decarboxylase" evidence="8">
    <location>
        <begin position="9"/>
        <end position="170"/>
    </location>
</feature>
<evidence type="ECO:0000256" key="4">
    <source>
        <dbReference type="ARBA" id="ARBA00022631"/>
    </source>
</evidence>
<dbReference type="NCBIfam" id="TIGR03164">
    <property type="entry name" value="UHCUDC"/>
    <property type="match status" value="1"/>
</dbReference>
<name>A0ABV4AXK6_9BURK</name>
<keyword evidence="10" id="KW-1185">Reference proteome</keyword>
<evidence type="ECO:0000256" key="5">
    <source>
        <dbReference type="ARBA" id="ARBA00022723"/>
    </source>
</evidence>